<sequence>MGWRTWPALTVGMALEQALTTPSCYHFRCQKAFKGIVIANKGYSRDIGEGVLRSGSADLVGFSRMFMANPDLVERFKHGWPLTPLMDYESFWDPAKGEEGYTTLSSYKP</sequence>
<dbReference type="PANTHER" id="PTHR22893">
    <property type="entry name" value="NADH OXIDOREDUCTASE-RELATED"/>
    <property type="match status" value="1"/>
</dbReference>
<dbReference type="InterPro" id="IPR045247">
    <property type="entry name" value="Oye-like"/>
</dbReference>
<protein>
    <submittedName>
        <fullName evidence="2">Unnamed protein product</fullName>
    </submittedName>
</protein>
<dbReference type="Proteomes" id="UP001165083">
    <property type="component" value="Unassembled WGS sequence"/>
</dbReference>
<keyword evidence="3" id="KW-1185">Reference proteome</keyword>
<feature type="signal peptide" evidence="1">
    <location>
        <begin position="1"/>
        <end position="20"/>
    </location>
</feature>
<proteinExistence type="predicted"/>
<organism evidence="2 3">
    <name type="scientific">Phytophthora lilii</name>
    <dbReference type="NCBI Taxonomy" id="2077276"/>
    <lineage>
        <taxon>Eukaryota</taxon>
        <taxon>Sar</taxon>
        <taxon>Stramenopiles</taxon>
        <taxon>Oomycota</taxon>
        <taxon>Peronosporomycetes</taxon>
        <taxon>Peronosporales</taxon>
        <taxon>Peronosporaceae</taxon>
        <taxon>Phytophthora</taxon>
    </lineage>
</organism>
<evidence type="ECO:0000256" key="1">
    <source>
        <dbReference type="SAM" id="SignalP"/>
    </source>
</evidence>
<dbReference type="PANTHER" id="PTHR22893:SF91">
    <property type="entry name" value="NADPH DEHYDROGENASE 2-RELATED"/>
    <property type="match status" value="1"/>
</dbReference>
<dbReference type="EMBL" id="BSXW01012420">
    <property type="protein sequence ID" value="GMF64577.1"/>
    <property type="molecule type" value="Genomic_DNA"/>
</dbReference>
<evidence type="ECO:0000313" key="2">
    <source>
        <dbReference type="EMBL" id="GMF64577.1"/>
    </source>
</evidence>
<name>A0A9W6YI98_9STRA</name>
<comment type="caution">
    <text evidence="2">The sequence shown here is derived from an EMBL/GenBank/DDBJ whole genome shotgun (WGS) entry which is preliminary data.</text>
</comment>
<gene>
    <name evidence="2" type="ORF">Plil01_001736100</name>
</gene>
<evidence type="ECO:0000313" key="3">
    <source>
        <dbReference type="Proteomes" id="UP001165083"/>
    </source>
</evidence>
<dbReference type="Gene3D" id="3.20.20.70">
    <property type="entry name" value="Aldolase class I"/>
    <property type="match status" value="1"/>
</dbReference>
<feature type="chain" id="PRO_5040829385" evidence="1">
    <location>
        <begin position="21"/>
        <end position="109"/>
    </location>
</feature>
<dbReference type="GO" id="GO:0010181">
    <property type="term" value="F:FMN binding"/>
    <property type="evidence" value="ECO:0007669"/>
    <property type="project" value="InterPro"/>
</dbReference>
<dbReference type="SUPFAM" id="SSF51395">
    <property type="entry name" value="FMN-linked oxidoreductases"/>
    <property type="match status" value="1"/>
</dbReference>
<reference evidence="2" key="1">
    <citation type="submission" date="2023-04" db="EMBL/GenBank/DDBJ databases">
        <title>Phytophthora lilii NBRC 32176.</title>
        <authorList>
            <person name="Ichikawa N."/>
            <person name="Sato H."/>
            <person name="Tonouchi N."/>
        </authorList>
    </citation>
    <scope>NUCLEOTIDE SEQUENCE</scope>
    <source>
        <strain evidence="2">NBRC 32176</strain>
    </source>
</reference>
<dbReference type="AlphaFoldDB" id="A0A9W6YI98"/>
<dbReference type="GO" id="GO:0016491">
    <property type="term" value="F:oxidoreductase activity"/>
    <property type="evidence" value="ECO:0007669"/>
    <property type="project" value="InterPro"/>
</dbReference>
<accession>A0A9W6YI98</accession>
<dbReference type="OrthoDB" id="1663137at2759"/>
<keyword evidence="1" id="KW-0732">Signal</keyword>
<dbReference type="InterPro" id="IPR013785">
    <property type="entry name" value="Aldolase_TIM"/>
</dbReference>